<accession>A0A0P7ZHX1</accession>
<evidence type="ECO:0000256" key="1">
    <source>
        <dbReference type="SAM" id="Phobius"/>
    </source>
</evidence>
<feature type="transmembrane region" description="Helical" evidence="1">
    <location>
        <begin position="31"/>
        <end position="53"/>
    </location>
</feature>
<feature type="transmembrane region" description="Helical" evidence="1">
    <location>
        <begin position="122"/>
        <end position="138"/>
    </location>
</feature>
<comment type="caution">
    <text evidence="2">The sequence shown here is derived from an EMBL/GenBank/DDBJ whole genome shotgun (WGS) entry which is preliminary data.</text>
</comment>
<feature type="transmembrane region" description="Helical" evidence="1">
    <location>
        <begin position="92"/>
        <end position="115"/>
    </location>
</feature>
<reference evidence="2 3" key="1">
    <citation type="submission" date="2015-09" db="EMBL/GenBank/DDBJ databases">
        <title>Identification and resolution of microdiversity through metagenomic sequencing of parallel consortia.</title>
        <authorList>
            <person name="Nelson W.C."/>
            <person name="Romine M.F."/>
            <person name="Lindemann S.R."/>
        </authorList>
    </citation>
    <scope>NUCLEOTIDE SEQUENCE [LARGE SCALE GENOMIC DNA]</scope>
    <source>
        <strain evidence="2">Ana</strain>
    </source>
</reference>
<name>A0A0P7ZHX1_9CYAN</name>
<dbReference type="EMBL" id="LJZR01000022">
    <property type="protein sequence ID" value="KPQ34227.1"/>
    <property type="molecule type" value="Genomic_DNA"/>
</dbReference>
<proteinExistence type="predicted"/>
<dbReference type="AlphaFoldDB" id="A0A0P7ZHX1"/>
<keyword evidence="1" id="KW-0472">Membrane</keyword>
<protein>
    <submittedName>
        <fullName evidence="2">EamA-like transporter family</fullName>
    </submittedName>
</protein>
<keyword evidence="1" id="KW-1133">Transmembrane helix</keyword>
<dbReference type="Proteomes" id="UP000050465">
    <property type="component" value="Unassembled WGS sequence"/>
</dbReference>
<gene>
    <name evidence="2" type="ORF">HLUCCA11_15875</name>
</gene>
<feature type="transmembrane region" description="Helical" evidence="1">
    <location>
        <begin position="65"/>
        <end position="86"/>
    </location>
</feature>
<keyword evidence="1" id="KW-0812">Transmembrane</keyword>
<sequence length="139" mass="14832">MSSFASSMTLATVGLVLYNLAQKNQSATVHPFQILSITYVIAAIISVTIYRAVPEMGISSVKEALLPAVGLGFTVILVELGFMFVYRSGWEIGLASTVSNVAASTVLLPVGVLFLQDKIVPVNLFGIILCLCGLFFVSR</sequence>
<dbReference type="STRING" id="1666911.HLUCCA11_15875"/>
<evidence type="ECO:0000313" key="3">
    <source>
        <dbReference type="Proteomes" id="UP000050465"/>
    </source>
</evidence>
<evidence type="ECO:0000313" key="2">
    <source>
        <dbReference type="EMBL" id="KPQ34227.1"/>
    </source>
</evidence>
<organism evidence="2 3">
    <name type="scientific">Phormidesmis priestleyi Ana</name>
    <dbReference type="NCBI Taxonomy" id="1666911"/>
    <lineage>
        <taxon>Bacteria</taxon>
        <taxon>Bacillati</taxon>
        <taxon>Cyanobacteriota</taxon>
        <taxon>Cyanophyceae</taxon>
        <taxon>Leptolyngbyales</taxon>
        <taxon>Leptolyngbyaceae</taxon>
        <taxon>Phormidesmis</taxon>
    </lineage>
</organism>